<dbReference type="AlphaFoldDB" id="A0A0P6XMU1"/>
<dbReference type="OrthoDB" id="6385861at2"/>
<dbReference type="SUPFAM" id="SSF53756">
    <property type="entry name" value="UDP-Glycosyltransferase/glycogen phosphorylase"/>
    <property type="match status" value="1"/>
</dbReference>
<reference evidence="1 2" key="1">
    <citation type="submission" date="2015-07" db="EMBL/GenBank/DDBJ databases">
        <title>Genome sequence of Levilinea saccharolytica DSM 16555.</title>
        <authorList>
            <person name="Hemp J."/>
            <person name="Ward L.M."/>
            <person name="Pace L.A."/>
            <person name="Fischer W.W."/>
        </authorList>
    </citation>
    <scope>NUCLEOTIDE SEQUENCE [LARGE SCALE GENOMIC DNA]</scope>
    <source>
        <strain evidence="1 2">KIBI-1</strain>
    </source>
</reference>
<evidence type="ECO:0000313" key="2">
    <source>
        <dbReference type="Proteomes" id="UP000050501"/>
    </source>
</evidence>
<evidence type="ECO:0008006" key="3">
    <source>
        <dbReference type="Google" id="ProtNLM"/>
    </source>
</evidence>
<evidence type="ECO:0000313" key="1">
    <source>
        <dbReference type="EMBL" id="KPL84863.1"/>
    </source>
</evidence>
<dbReference type="STRING" id="229921.ADN01_07235"/>
<accession>A0A0P6XMU1</accession>
<dbReference type="PATRIC" id="fig|229921.5.peg.1685"/>
<sequence length="365" mass="41987">MKIAYLAHWDASRESGVLKKIYMQARAWVGLGNTAGIFFLSPTETLWPGLAGLQVEAVARGNVYQRPQRAKQLTERILGWKPDCVYMRLSTYYPAFEDLMKVCPTFLELNDSDRFDYHIGSSWWKKVYQRVTTPRLLSLARGIVYIAQDFAERTTQPHIPNLVLGNGVELERYPELPPHSGARPRLVFLGDPPASRDPLLNFMAHDKILFLARQFPQWDFDLIGMEKRDFAEELPENVQAHGFLTQDQYEPILAAADIGIGVLGLHRKGLNEASPIKVREYLAYGLPVISGHPDTDFLGGRPFLLELPNYENNVRNALPVIEQFVLTWKGKRVRREEIQHVSWKEKEALKLQFFQENLRQTFRLP</sequence>
<gene>
    <name evidence="1" type="ORF">ADN01_07235</name>
</gene>
<dbReference type="Gene3D" id="3.40.50.2000">
    <property type="entry name" value="Glycogen Phosphorylase B"/>
    <property type="match status" value="1"/>
</dbReference>
<organism evidence="1 2">
    <name type="scientific">Levilinea saccharolytica</name>
    <dbReference type="NCBI Taxonomy" id="229921"/>
    <lineage>
        <taxon>Bacteria</taxon>
        <taxon>Bacillati</taxon>
        <taxon>Chloroflexota</taxon>
        <taxon>Anaerolineae</taxon>
        <taxon>Anaerolineales</taxon>
        <taxon>Anaerolineaceae</taxon>
        <taxon>Levilinea</taxon>
    </lineage>
</organism>
<dbReference type="EMBL" id="LGCM01000028">
    <property type="protein sequence ID" value="KPL84863.1"/>
    <property type="molecule type" value="Genomic_DNA"/>
</dbReference>
<proteinExistence type="predicted"/>
<dbReference type="RefSeq" id="WP_062418745.1">
    <property type="nucleotide sequence ID" value="NZ_DF967974.1"/>
</dbReference>
<protein>
    <recommendedName>
        <fullName evidence="3">Glycosyltransferase</fullName>
    </recommendedName>
</protein>
<keyword evidence="2" id="KW-1185">Reference proteome</keyword>
<dbReference type="Proteomes" id="UP000050501">
    <property type="component" value="Unassembled WGS sequence"/>
</dbReference>
<name>A0A0P6XMU1_9CHLR</name>
<comment type="caution">
    <text evidence="1">The sequence shown here is derived from an EMBL/GenBank/DDBJ whole genome shotgun (WGS) entry which is preliminary data.</text>
</comment>